<proteinExistence type="predicted"/>
<dbReference type="Proteomes" id="UP000199050">
    <property type="component" value="Unassembled WGS sequence"/>
</dbReference>
<dbReference type="Gene3D" id="3.30.450.20">
    <property type="entry name" value="PAS domain"/>
    <property type="match status" value="1"/>
</dbReference>
<dbReference type="InterPro" id="IPR009057">
    <property type="entry name" value="Homeodomain-like_sf"/>
</dbReference>
<dbReference type="EMBL" id="FNDX01000038">
    <property type="protein sequence ID" value="SDK32492.1"/>
    <property type="molecule type" value="Genomic_DNA"/>
</dbReference>
<dbReference type="PANTHER" id="PTHR43280">
    <property type="entry name" value="ARAC-FAMILY TRANSCRIPTIONAL REGULATOR"/>
    <property type="match status" value="1"/>
</dbReference>
<keyword evidence="4" id="KW-0472">Membrane</keyword>
<dbReference type="GO" id="GO:0003700">
    <property type="term" value="F:DNA-binding transcription factor activity"/>
    <property type="evidence" value="ECO:0007669"/>
    <property type="project" value="InterPro"/>
</dbReference>
<evidence type="ECO:0000313" key="6">
    <source>
        <dbReference type="EMBL" id="SDK32492.1"/>
    </source>
</evidence>
<keyword evidence="4" id="KW-1133">Transmembrane helix</keyword>
<evidence type="ECO:0000256" key="3">
    <source>
        <dbReference type="ARBA" id="ARBA00023163"/>
    </source>
</evidence>
<dbReference type="OrthoDB" id="2650757at2"/>
<evidence type="ECO:0000313" key="7">
    <source>
        <dbReference type="Proteomes" id="UP000199050"/>
    </source>
</evidence>
<feature type="transmembrane region" description="Helical" evidence="4">
    <location>
        <begin position="21"/>
        <end position="40"/>
    </location>
</feature>
<protein>
    <submittedName>
        <fullName evidence="6">Helix-turn-helix domain-containing protein</fullName>
    </submittedName>
</protein>
<dbReference type="RefSeq" id="WP_090717970.1">
    <property type="nucleotide sequence ID" value="NZ_CBCSKY010000014.1"/>
</dbReference>
<dbReference type="STRING" id="1174501.SAMN05216192_13833"/>
<name>A0A1G9AZ04_9BACL</name>
<evidence type="ECO:0000259" key="5">
    <source>
        <dbReference type="PROSITE" id="PS01124"/>
    </source>
</evidence>
<dbReference type="Gene3D" id="1.10.10.60">
    <property type="entry name" value="Homeodomain-like"/>
    <property type="match status" value="2"/>
</dbReference>
<reference evidence="7" key="1">
    <citation type="submission" date="2016-10" db="EMBL/GenBank/DDBJ databases">
        <authorList>
            <person name="Varghese N."/>
            <person name="Submissions S."/>
        </authorList>
    </citation>
    <scope>NUCLEOTIDE SEQUENCE [LARGE SCALE GENOMIC DNA]</scope>
    <source>
        <strain evidence="7">CGMCC 1.11012</strain>
    </source>
</reference>
<evidence type="ECO:0000256" key="1">
    <source>
        <dbReference type="ARBA" id="ARBA00023015"/>
    </source>
</evidence>
<accession>A0A1G9AZ04</accession>
<dbReference type="Pfam" id="PF12833">
    <property type="entry name" value="HTH_18"/>
    <property type="match status" value="1"/>
</dbReference>
<dbReference type="SUPFAM" id="SSF46689">
    <property type="entry name" value="Homeodomain-like"/>
    <property type="match status" value="1"/>
</dbReference>
<keyword evidence="2" id="KW-0238">DNA-binding</keyword>
<evidence type="ECO:0000256" key="2">
    <source>
        <dbReference type="ARBA" id="ARBA00023125"/>
    </source>
</evidence>
<dbReference type="InterPro" id="IPR018060">
    <property type="entry name" value="HTH_AraC"/>
</dbReference>
<dbReference type="AlphaFoldDB" id="A0A1G9AZ04"/>
<evidence type="ECO:0000256" key="4">
    <source>
        <dbReference type="SAM" id="Phobius"/>
    </source>
</evidence>
<dbReference type="GO" id="GO:0043565">
    <property type="term" value="F:sequence-specific DNA binding"/>
    <property type="evidence" value="ECO:0007669"/>
    <property type="project" value="InterPro"/>
</dbReference>
<sequence>MRIILSRLLRYKTFQKLTVSYFLLVLITVSLLSSVLFSLFSRSAVAEIDRNSKTILSQISYASDVIYNQVMTIGNSLINDPQVVSFLNDKEEDKTKNYHVFQQMSQIKNAYPFIYSIGVYRPSTETNVDTSGIPFDKSLYAISAQKYMEFYPRKLSVKGINNSSPLQLLTFMLYPDYSLHFTANPLIYINVEEQSILTTIRSISKSDALNNVFVMDSEGSVLSHTDSGLFMEDVSGEDYVRRILSEGLPEHSFTANIFKEKHLVTYVKSAEMNWYFVSVSPYDKLISNIRELRNVTLLVTSALGLAGLLISVFLTKNIYKPMSSLFDTINPALSTAGSPLIDEYKVLTEVFTTLEEKEKSMQFVIRRSSQTIREHYLLALLKGNIRDIAAPEESIRQIDEDMPGPYFCAIVLKIDEIEAVKERVQADQQSLLRFALGNIAKETLEPFGACDVLVTEENEVVAVSQYETNELPLELKKALEGAQNFLKRYFRLTVSAGIGDIVFGRKNIQYSYTSAQQYVKYRLIYGKESILDAHLTRSHFLAVLSYPTASEKKLIDAVQSGKPGAIRERIEEFVGLVAPGSSNQVITYSIQLLLSVLKHFEYLQSLPDTNFNAYLDAIADIEAAESLEDIVGIIAGYCAKIGVLLEEKNQWLNAQKHNSIIENVQNYIREHYTEPGLSLESVSNIAGLSPSYLGKLFKASTQQSFSEALNHTRLEKARELLITSNETAAKISESVGMYNITYFSTLFKKKYGVSPSVYREQASMKRLDSRE</sequence>
<keyword evidence="4" id="KW-0812">Transmembrane</keyword>
<keyword evidence="3" id="KW-0804">Transcription</keyword>
<feature type="domain" description="HTH araC/xylS-type" evidence="5">
    <location>
        <begin position="662"/>
        <end position="761"/>
    </location>
</feature>
<dbReference type="SMART" id="SM00342">
    <property type="entry name" value="HTH_ARAC"/>
    <property type="match status" value="1"/>
</dbReference>
<dbReference type="PROSITE" id="PS01124">
    <property type="entry name" value="HTH_ARAC_FAMILY_2"/>
    <property type="match status" value="1"/>
</dbReference>
<organism evidence="6 7">
    <name type="scientific">Paenibacillus typhae</name>
    <dbReference type="NCBI Taxonomy" id="1174501"/>
    <lineage>
        <taxon>Bacteria</taxon>
        <taxon>Bacillati</taxon>
        <taxon>Bacillota</taxon>
        <taxon>Bacilli</taxon>
        <taxon>Bacillales</taxon>
        <taxon>Paenibacillaceae</taxon>
        <taxon>Paenibacillus</taxon>
    </lineage>
</organism>
<dbReference type="PANTHER" id="PTHR43280:SF28">
    <property type="entry name" value="HTH-TYPE TRANSCRIPTIONAL ACTIVATOR RHAS"/>
    <property type="match status" value="1"/>
</dbReference>
<keyword evidence="7" id="KW-1185">Reference proteome</keyword>
<keyword evidence="1" id="KW-0805">Transcription regulation</keyword>
<gene>
    <name evidence="6" type="ORF">SAMN05216192_13833</name>
</gene>